<reference evidence="8" key="1">
    <citation type="submission" date="2022-11" db="UniProtKB">
        <authorList>
            <consortium name="WormBaseParasite"/>
        </authorList>
    </citation>
    <scope>IDENTIFICATION</scope>
</reference>
<dbReference type="Gene3D" id="1.10.260.40">
    <property type="entry name" value="lambda repressor-like DNA-binding domains"/>
    <property type="match status" value="1"/>
</dbReference>
<dbReference type="Pfam" id="PF01381">
    <property type="entry name" value="HTH_3"/>
    <property type="match status" value="1"/>
</dbReference>
<dbReference type="SUPFAM" id="SSF52206">
    <property type="entry name" value="Hypothetical protein MTH538"/>
    <property type="match status" value="1"/>
</dbReference>
<sequence>MADAAISMITLLREAKGWNQTDLAREAGVSQAVISRLETGALELTPDRRDALVKALDCPPEILEEQPTVPGLAISCLHHRRRASTMTVRTMRRIEALTHLTRLTMEGLLTGIAPQPQRTLVRDPIDLDGDPREVARRLREYWDLGDGPIRNLVGVVESAGIIVIERPLATPGQDAVSTWPGDQSRFPMMLVTKGLAPDRLRFTVAHELGHLLMHDIPGPEQEDQANKFAGELLAPADSIRPDLAGLRTGEFRRLLTLKEKWGMSIGALIRRAYDLEIITDRQYREFNMRLGQMGWRNSEPGDVAVETPSTLTQIINAHKNIRHQSVADIARLAGMTEDGFRRHYLGENPEPENLVPITRNAGITALYTVAGGNKTAAADKLLTTHRAIAGPESRILFDANRYSGKNRATGDAPLSLEWVTWQLDHGAPVALTDTGYISLENIAQVDLALGRGADIASQAAGSVMTMLPIESLILKNSADQLRTAIDRAGVPVALALGHSTDPFGAVDTVRGLLHVLGSPVSIALLRTDLSAVAAVAAGARFGAVGTSSTLRHIWPSKGGGRSPGTSVLVPRLMSYHLLERLPLVAAQVPADYFWCDCNICEGGAVFDHVTEHTAPEHSIGSIATFAANLLSGTREENLKSFREKAMNAQTLHSEIQVEMEDVRWAPARSLDSWVKALDGRPPARRRRRRHAPRRSTRRTPPAPCPARRTPPRPAGSGAGTQGTSRSSWPVTAAAATHAASASARPHRSSPRPAAPSGIPHPADHAQHPSTPPGHPSCSTATTTHAGPRPPPDRRSRRGTSSTAAPPRPATESSSRERPRHPATRAHPTRDQQRPGEEPAAYETRPGPPRQRQPAAEHRSHRPHQPRESASPTAESQAGPPSTPSAHPPHPRPHDAHTPPHRSPRTAPDPAHRSPPTPADAAGSTTAAAPRSSAAHAPATRSCLNFKTAAQQRPQDPPVRCHAETMTTPSQPPSNADSIAGFDRTIPLAVEALEHRARDVESVAGAGDEAAVVKAYAAARFFIVQTDVDMRVLLRAMAADPAARVTTEKLLALVLRESIEGVYRVLGDLQRTARTQAGRFAGFIDIDALTTAQNAYKASVRDIADDRPFKDTLVKIRNEVAAHMFSDDVGIESAAAWVVSRSVMPKTDDAMFNSLIFSRSIQVLRALHTLDEALATIRQIFHYSNDVHRVQLVEKIGALEGQPILNSQEWEKIQGQGSAAVQRWIDEQMKHKRTVVVLIGSKTSTRPWVKYEIEKAQTGEAPSIRRRPTTIWPRTSNSGPRAARPRSRMNSCPFCRIVRGEDADAIIAYEDDATLVFAPLVPATRGHLLVIPKHHVSRVWAMEADDAAAVMSTVVAIADGVERSLRPAGVNIIQSNGAKATQTVDHVHFHILPRWERDRMLLRWPRRSAQSRSQQRHTADVIGAAVRPPPSSDLPVSSPEDRRQHLDFIQNVVSRMASASASAKTWLLPIVTAAYGYAFVERDWFIAALGIAAVLVFALLDANYLKQERSFRKLYDRVARGEHVPAFSMNPTVAGPDGAGKVNYWPDKQDWASWAIAPFYLPMLGIGVGLVIFLAPCNYTLAEVRAAGQAEARYEMGGAREVLRKSADLRGPFDIFLSHSFHDAELILGVRALLQRAGKRVYVDWIDDPQLDRTRVSAHTAGRLRERMRQCQSLIYAATKAATTSKWMPWELGYFDGRKGPECVAIMPLVAYQGESVGQEYLSLYPTVERSNSVYPAPVVTRRDAAYIREKSLDDLVAGRGGTAWRIR</sequence>
<dbReference type="Gene3D" id="3.30.428.10">
    <property type="entry name" value="HIT-like"/>
    <property type="match status" value="1"/>
</dbReference>
<dbReference type="SMART" id="SM00530">
    <property type="entry name" value="HTH_XRE"/>
    <property type="match status" value="1"/>
</dbReference>
<evidence type="ECO:0000256" key="2">
    <source>
        <dbReference type="PROSITE-ProRule" id="PRU00464"/>
    </source>
</evidence>
<feature type="compositionally biased region" description="Low complexity" evidence="3">
    <location>
        <begin position="731"/>
        <end position="743"/>
    </location>
</feature>
<feature type="short sequence motif" description="Histidine triad motif" evidence="2">
    <location>
        <begin position="1385"/>
        <end position="1389"/>
    </location>
</feature>
<feature type="domain" description="HIT" evidence="6">
    <location>
        <begin position="1292"/>
        <end position="1400"/>
    </location>
</feature>
<dbReference type="Gene3D" id="3.40.50.10140">
    <property type="entry name" value="Toll/interleukin-1 receptor homology (TIR) domain"/>
    <property type="match status" value="1"/>
</dbReference>
<feature type="compositionally biased region" description="Polar residues" evidence="3">
    <location>
        <begin position="964"/>
        <end position="976"/>
    </location>
</feature>
<dbReference type="Proteomes" id="UP000887540">
    <property type="component" value="Unplaced"/>
</dbReference>
<dbReference type="Gene3D" id="1.10.10.2910">
    <property type="match status" value="1"/>
</dbReference>
<dbReference type="WBParaSite" id="ACRNAN_scaffold153.g24992.t1">
    <property type="protein sequence ID" value="ACRNAN_scaffold153.g24992.t1"/>
    <property type="gene ID" value="ACRNAN_scaffold153.g24992"/>
</dbReference>
<dbReference type="InterPro" id="IPR001387">
    <property type="entry name" value="Cro/C1-type_HTH"/>
</dbReference>
<dbReference type="PANTHER" id="PTHR43236:SF1">
    <property type="entry name" value="BLL7220 PROTEIN"/>
    <property type="match status" value="1"/>
</dbReference>
<keyword evidence="4" id="KW-0812">Transmembrane</keyword>
<feature type="domain" description="HTH cro/C1-type" evidence="5">
    <location>
        <begin position="9"/>
        <end position="63"/>
    </location>
</feature>
<evidence type="ECO:0000256" key="4">
    <source>
        <dbReference type="SAM" id="Phobius"/>
    </source>
</evidence>
<keyword evidence="4" id="KW-1133">Transmembrane helix</keyword>
<proteinExistence type="inferred from homology"/>
<keyword evidence="7" id="KW-1185">Reference proteome</keyword>
<dbReference type="SUPFAM" id="SSF47413">
    <property type="entry name" value="lambda repressor-like DNA-binding domains"/>
    <property type="match status" value="1"/>
</dbReference>
<feature type="transmembrane region" description="Helical" evidence="4">
    <location>
        <begin position="1483"/>
        <end position="1504"/>
    </location>
</feature>
<dbReference type="Pfam" id="PF06114">
    <property type="entry name" value="Peptidase_M78"/>
    <property type="match status" value="1"/>
</dbReference>
<dbReference type="InterPro" id="IPR052345">
    <property type="entry name" value="Rad_response_metalloprotease"/>
</dbReference>
<dbReference type="InterPro" id="IPR036490">
    <property type="entry name" value="ThsB_TIR-like_sf"/>
</dbReference>
<dbReference type="GO" id="GO:0003677">
    <property type="term" value="F:DNA binding"/>
    <property type="evidence" value="ECO:0007669"/>
    <property type="project" value="InterPro"/>
</dbReference>
<feature type="compositionally biased region" description="Polar residues" evidence="3">
    <location>
        <begin position="942"/>
        <end position="953"/>
    </location>
</feature>
<evidence type="ECO:0000313" key="7">
    <source>
        <dbReference type="Proteomes" id="UP000887540"/>
    </source>
</evidence>
<name>A0A914CWW1_9BILA</name>
<evidence type="ECO:0000313" key="8">
    <source>
        <dbReference type="WBParaSite" id="ACRNAN_scaffold153.g24992.t1"/>
    </source>
</evidence>
<organism evidence="7 8">
    <name type="scientific">Acrobeloides nanus</name>
    <dbReference type="NCBI Taxonomy" id="290746"/>
    <lineage>
        <taxon>Eukaryota</taxon>
        <taxon>Metazoa</taxon>
        <taxon>Ecdysozoa</taxon>
        <taxon>Nematoda</taxon>
        <taxon>Chromadorea</taxon>
        <taxon>Rhabditida</taxon>
        <taxon>Tylenchina</taxon>
        <taxon>Cephalobomorpha</taxon>
        <taxon>Cephaloboidea</taxon>
        <taxon>Cephalobidae</taxon>
        <taxon>Acrobeloides</taxon>
    </lineage>
</organism>
<dbReference type="InterPro" id="IPR035897">
    <property type="entry name" value="Toll_tir_struct_dom_sf"/>
</dbReference>
<accession>A0A914CWW1</accession>
<dbReference type="PROSITE" id="PS50943">
    <property type="entry name" value="HTH_CROC1"/>
    <property type="match status" value="1"/>
</dbReference>
<feature type="region of interest" description="Disordered" evidence="3">
    <location>
        <begin position="675"/>
        <end position="978"/>
    </location>
</feature>
<dbReference type="PROSITE" id="PS51084">
    <property type="entry name" value="HIT_2"/>
    <property type="match status" value="1"/>
</dbReference>
<dbReference type="GO" id="GO:0003824">
    <property type="term" value="F:catalytic activity"/>
    <property type="evidence" value="ECO:0007669"/>
    <property type="project" value="InterPro"/>
</dbReference>
<dbReference type="Pfam" id="PF08937">
    <property type="entry name" value="ThsB_TIR"/>
    <property type="match status" value="1"/>
</dbReference>
<dbReference type="InterPro" id="IPR010359">
    <property type="entry name" value="IrrE_HExxH"/>
</dbReference>
<evidence type="ECO:0000259" key="5">
    <source>
        <dbReference type="PROSITE" id="PS50943"/>
    </source>
</evidence>
<evidence type="ECO:0000256" key="1">
    <source>
        <dbReference type="ARBA" id="ARBA00007227"/>
    </source>
</evidence>
<dbReference type="InterPro" id="IPR010982">
    <property type="entry name" value="Lambda_DNA-bd_dom_sf"/>
</dbReference>
<dbReference type="InterPro" id="IPR015032">
    <property type="entry name" value="ThsB__TIR-like_domain"/>
</dbReference>
<evidence type="ECO:0000259" key="6">
    <source>
        <dbReference type="PROSITE" id="PS51084"/>
    </source>
</evidence>
<protein>
    <submittedName>
        <fullName evidence="8">Uncharacterized protein</fullName>
    </submittedName>
</protein>
<feature type="transmembrane region" description="Helical" evidence="4">
    <location>
        <begin position="1550"/>
        <end position="1574"/>
    </location>
</feature>
<feature type="compositionally biased region" description="Basic residues" evidence="3">
    <location>
        <begin position="682"/>
        <end position="697"/>
    </location>
</feature>
<comment type="similarity">
    <text evidence="1">Belongs to the short-chain fatty acyl-CoA assimilation regulator (ScfR) family.</text>
</comment>
<keyword evidence="4" id="KW-0472">Membrane</keyword>
<evidence type="ECO:0000256" key="3">
    <source>
        <dbReference type="SAM" id="MobiDB-lite"/>
    </source>
</evidence>
<feature type="compositionally biased region" description="Basic and acidic residues" evidence="3">
    <location>
        <begin position="827"/>
        <end position="836"/>
    </location>
</feature>
<feature type="compositionally biased region" description="Low complexity" evidence="3">
    <location>
        <begin position="918"/>
        <end position="941"/>
    </location>
</feature>
<dbReference type="PANTHER" id="PTHR43236">
    <property type="entry name" value="ANTITOXIN HIGA1"/>
    <property type="match status" value="1"/>
</dbReference>
<dbReference type="SUPFAM" id="SSF54197">
    <property type="entry name" value="HIT-like"/>
    <property type="match status" value="1"/>
</dbReference>
<dbReference type="InterPro" id="IPR011146">
    <property type="entry name" value="HIT-like"/>
</dbReference>
<dbReference type="InterPro" id="IPR036265">
    <property type="entry name" value="HIT-like_sf"/>
</dbReference>
<dbReference type="GO" id="GO:0005634">
    <property type="term" value="C:nucleus"/>
    <property type="evidence" value="ECO:0007669"/>
    <property type="project" value="UniProtKB-ARBA"/>
</dbReference>
<dbReference type="CDD" id="cd00093">
    <property type="entry name" value="HTH_XRE"/>
    <property type="match status" value="1"/>
</dbReference>
<dbReference type="Pfam" id="PF01230">
    <property type="entry name" value="HIT"/>
    <property type="match status" value="1"/>
</dbReference>